<keyword evidence="4" id="KW-0443">Lipid metabolism</keyword>
<keyword evidence="5" id="KW-0479">Metal-binding</keyword>
<dbReference type="InterPro" id="IPR001128">
    <property type="entry name" value="Cyt_P450"/>
</dbReference>
<dbReference type="Pfam" id="PF00067">
    <property type="entry name" value="p450"/>
    <property type="match status" value="1"/>
</dbReference>
<keyword evidence="8" id="KW-0812">Transmembrane</keyword>
<evidence type="ECO:0000256" key="8">
    <source>
        <dbReference type="SAM" id="Phobius"/>
    </source>
</evidence>
<evidence type="ECO:0000256" key="1">
    <source>
        <dbReference type="ARBA" id="ARBA00001971"/>
    </source>
</evidence>
<reference evidence="9" key="1">
    <citation type="submission" date="2022-11" db="EMBL/GenBank/DDBJ databases">
        <authorList>
            <person name="Petersen C."/>
        </authorList>
    </citation>
    <scope>NUCLEOTIDE SEQUENCE</scope>
    <source>
        <strain evidence="9">IBT 19713</strain>
    </source>
</reference>
<evidence type="ECO:0008006" key="11">
    <source>
        <dbReference type="Google" id="ProtNLM"/>
    </source>
</evidence>
<dbReference type="GO" id="GO:0004497">
    <property type="term" value="F:monooxygenase activity"/>
    <property type="evidence" value="ECO:0007669"/>
    <property type="project" value="InterPro"/>
</dbReference>
<dbReference type="AlphaFoldDB" id="A0A9W9NBG8"/>
<dbReference type="InterPro" id="IPR036396">
    <property type="entry name" value="Cyt_P450_sf"/>
</dbReference>
<comment type="caution">
    <text evidence="9">The sequence shown here is derived from an EMBL/GenBank/DDBJ whole genome shotgun (WGS) entry which is preliminary data.</text>
</comment>
<evidence type="ECO:0000256" key="6">
    <source>
        <dbReference type="ARBA" id="ARBA00023002"/>
    </source>
</evidence>
<dbReference type="GO" id="GO:0043386">
    <property type="term" value="P:mycotoxin biosynthetic process"/>
    <property type="evidence" value="ECO:0007669"/>
    <property type="project" value="UniProtKB-ARBA"/>
</dbReference>
<accession>A0A9W9NBG8</accession>
<dbReference type="SUPFAM" id="SSF48264">
    <property type="entry name" value="Cytochrome P450"/>
    <property type="match status" value="1"/>
</dbReference>
<gene>
    <name evidence="9" type="ORF">N7468_009803</name>
</gene>
<evidence type="ECO:0000256" key="7">
    <source>
        <dbReference type="ARBA" id="ARBA00023004"/>
    </source>
</evidence>
<dbReference type="Proteomes" id="UP001150941">
    <property type="component" value="Unassembled WGS sequence"/>
</dbReference>
<dbReference type="GO" id="GO:0020037">
    <property type="term" value="F:heme binding"/>
    <property type="evidence" value="ECO:0007669"/>
    <property type="project" value="InterPro"/>
</dbReference>
<comment type="subcellular location">
    <subcellularLocation>
        <location evidence="2">Endoplasmic reticulum membrane</location>
        <topology evidence="2">Single-pass membrane protein</topology>
    </subcellularLocation>
</comment>
<name>A0A9W9NBG8_9EURO</name>
<dbReference type="EMBL" id="JAPQKS010000008">
    <property type="protein sequence ID" value="KAJ5216795.1"/>
    <property type="molecule type" value="Genomic_DNA"/>
</dbReference>
<keyword evidence="10" id="KW-1185">Reference proteome</keyword>
<evidence type="ECO:0000256" key="5">
    <source>
        <dbReference type="ARBA" id="ARBA00022723"/>
    </source>
</evidence>
<dbReference type="GO" id="GO:0005506">
    <property type="term" value="F:iron ion binding"/>
    <property type="evidence" value="ECO:0007669"/>
    <property type="project" value="InterPro"/>
</dbReference>
<dbReference type="InterPro" id="IPR002403">
    <property type="entry name" value="Cyt_P450_E_grp-IV"/>
</dbReference>
<keyword evidence="8" id="KW-0472">Membrane</keyword>
<dbReference type="OrthoDB" id="3366823at2759"/>
<evidence type="ECO:0000256" key="3">
    <source>
        <dbReference type="ARBA" id="ARBA00010617"/>
    </source>
</evidence>
<evidence type="ECO:0000313" key="10">
    <source>
        <dbReference type="Proteomes" id="UP001150941"/>
    </source>
</evidence>
<keyword evidence="8" id="KW-1133">Transmembrane helix</keyword>
<organism evidence="9 10">
    <name type="scientific">Penicillium chermesinum</name>
    <dbReference type="NCBI Taxonomy" id="63820"/>
    <lineage>
        <taxon>Eukaryota</taxon>
        <taxon>Fungi</taxon>
        <taxon>Dikarya</taxon>
        <taxon>Ascomycota</taxon>
        <taxon>Pezizomycotina</taxon>
        <taxon>Eurotiomycetes</taxon>
        <taxon>Eurotiomycetidae</taxon>
        <taxon>Eurotiales</taxon>
        <taxon>Aspergillaceae</taxon>
        <taxon>Penicillium</taxon>
    </lineage>
</organism>
<protein>
    <recommendedName>
        <fullName evidence="11">Cytochrome P450</fullName>
    </recommendedName>
</protein>
<comment type="cofactor">
    <cofactor evidence="1">
        <name>heme</name>
        <dbReference type="ChEBI" id="CHEBI:30413"/>
    </cofactor>
</comment>
<evidence type="ECO:0000313" key="9">
    <source>
        <dbReference type="EMBL" id="KAJ5216795.1"/>
    </source>
</evidence>
<dbReference type="GO" id="GO:0016705">
    <property type="term" value="F:oxidoreductase activity, acting on paired donors, with incorporation or reduction of molecular oxygen"/>
    <property type="evidence" value="ECO:0007669"/>
    <property type="project" value="InterPro"/>
</dbReference>
<reference evidence="9" key="2">
    <citation type="journal article" date="2023" name="IMA Fungus">
        <title>Comparative genomic study of the Penicillium genus elucidates a diverse pangenome and 15 lateral gene transfer events.</title>
        <authorList>
            <person name="Petersen C."/>
            <person name="Sorensen T."/>
            <person name="Nielsen M.R."/>
            <person name="Sondergaard T.E."/>
            <person name="Sorensen J.L."/>
            <person name="Fitzpatrick D.A."/>
            <person name="Frisvad J.C."/>
            <person name="Nielsen K.L."/>
        </authorList>
    </citation>
    <scope>NUCLEOTIDE SEQUENCE</scope>
    <source>
        <strain evidence="9">IBT 19713</strain>
    </source>
</reference>
<dbReference type="RefSeq" id="XP_058325666.1">
    <property type="nucleotide sequence ID" value="XM_058479098.1"/>
</dbReference>
<keyword evidence="7" id="KW-0408">Iron</keyword>
<dbReference type="Gene3D" id="1.10.630.10">
    <property type="entry name" value="Cytochrome P450"/>
    <property type="match status" value="1"/>
</dbReference>
<feature type="transmembrane region" description="Helical" evidence="8">
    <location>
        <begin position="21"/>
        <end position="41"/>
    </location>
</feature>
<dbReference type="PRINTS" id="PR00465">
    <property type="entry name" value="EP450IV"/>
</dbReference>
<comment type="similarity">
    <text evidence="3">Belongs to the cytochrome P450 family.</text>
</comment>
<sequence length="567" mass="63818">MDVYESSSGSLIQTVRDGMPALTWTTFLAVLVFSCVATRVITGLQSHQRTSGTEARRAQLAPYWIPWIGHGASFLWDHVSFFESLRETMKESVFRVYIRGEIHDTVLSPSMIKTIMSSPDASKAPVLDQALQNVFGDRGLLRNLRANRDHEISDDVASLIDREPFATEHSEAITKFLKRNIASLVTFCRSPVDQTPWERDSQVKLFEDDQSVCLVDLYSLIRSFVGHNITQLLIGESFVESFQGFLTYIWTLDDNFVPMFVGIPRSVPTPGVSSGFAARDNLLHIMSVFYRAFNAWDDGIDPGIELRDLEDVSELFKQRMRTFRKLGLSPGASAAGNLSLYWDLLGHSARMTFWNVVHIFADSELLKEIRKEISPYVKAIRLTRRETGFPMDEPPTLDMDMEKMLQFCPLLKASYYETIRLHSAGISFRKLESDITLTESTADAVEPRTYKLRKGEKVIMPHGVFQNDPNHFSNPDQFDPLRFIGAESGNSHKVVNAEALGPMADGLYASKHNSFTERTILGFTAAIVSMWDLTSPDGKSITVPGNRTTWGAFSPTNNVRAKVRMAV</sequence>
<dbReference type="PANTHER" id="PTHR24306">
    <property type="match status" value="1"/>
</dbReference>
<proteinExistence type="inferred from homology"/>
<dbReference type="GO" id="GO:0005789">
    <property type="term" value="C:endoplasmic reticulum membrane"/>
    <property type="evidence" value="ECO:0007669"/>
    <property type="project" value="UniProtKB-SubCell"/>
</dbReference>
<evidence type="ECO:0000256" key="2">
    <source>
        <dbReference type="ARBA" id="ARBA00004389"/>
    </source>
</evidence>
<evidence type="ECO:0000256" key="4">
    <source>
        <dbReference type="ARBA" id="ARBA00022516"/>
    </source>
</evidence>
<keyword evidence="4" id="KW-0444">Lipid biosynthesis</keyword>
<keyword evidence="6" id="KW-0560">Oxidoreductase</keyword>
<dbReference type="PANTHER" id="PTHR24306:SF7">
    <property type="entry name" value="AHBB"/>
    <property type="match status" value="1"/>
</dbReference>
<dbReference type="GeneID" id="83206402"/>